<name>A0A0M2PY75_PROHO</name>
<dbReference type="Proteomes" id="UP000034681">
    <property type="component" value="Unassembled WGS sequence"/>
</dbReference>
<sequence>MTFTELLTAAKELSLPDQIRLASELLQSIDTHWFSSNPIPPTPLPQHPLQNLTPPEYDHHLTQVFQSWQTIAHDRELTTIFEEIDRQRHLDLGRNFPEWES</sequence>
<gene>
    <name evidence="1" type="ORF">PROH_09685</name>
</gene>
<protein>
    <submittedName>
        <fullName evidence="1">Uncharacterized protein</fullName>
    </submittedName>
</protein>
<evidence type="ECO:0000313" key="1">
    <source>
        <dbReference type="EMBL" id="KKJ00033.1"/>
    </source>
</evidence>
<comment type="caution">
    <text evidence="1">The sequence shown here is derived from an EMBL/GenBank/DDBJ whole genome shotgun (WGS) entry which is preliminary data.</text>
</comment>
<dbReference type="AlphaFoldDB" id="A0A0M2PY75"/>
<organism evidence="1 2">
    <name type="scientific">Prochlorothrix hollandica PCC 9006 = CALU 1027</name>
    <dbReference type="NCBI Taxonomy" id="317619"/>
    <lineage>
        <taxon>Bacteria</taxon>
        <taxon>Bacillati</taxon>
        <taxon>Cyanobacteriota</taxon>
        <taxon>Cyanophyceae</taxon>
        <taxon>Prochlorotrichales</taxon>
        <taxon>Prochlorotrichaceae</taxon>
        <taxon>Prochlorothrix</taxon>
    </lineage>
</organism>
<dbReference type="OrthoDB" id="565210at2"/>
<proteinExistence type="predicted"/>
<dbReference type="EMBL" id="AJTX02000004">
    <property type="protein sequence ID" value="KKJ00033.1"/>
    <property type="molecule type" value="Genomic_DNA"/>
</dbReference>
<accession>A0A0M2PY75</accession>
<dbReference type="RefSeq" id="WP_017711338.1">
    <property type="nucleotide sequence ID" value="NZ_KB235933.1"/>
</dbReference>
<evidence type="ECO:0000313" key="2">
    <source>
        <dbReference type="Proteomes" id="UP000034681"/>
    </source>
</evidence>
<reference evidence="1" key="1">
    <citation type="submission" date="2012-04" db="EMBL/GenBank/DDBJ databases">
        <authorList>
            <person name="Borisov I.G."/>
            <person name="Ivanikova N.V."/>
            <person name="Pinevich A.V."/>
        </authorList>
    </citation>
    <scope>NUCLEOTIDE SEQUENCE</scope>
    <source>
        <strain evidence="1">CALU 1027</strain>
    </source>
</reference>
<keyword evidence="2" id="KW-1185">Reference proteome</keyword>
<dbReference type="STRING" id="317619.GCA_000332315_00694"/>